<gene>
    <name evidence="3" type="ORF">ZIOFF_069486</name>
</gene>
<reference evidence="3 4" key="1">
    <citation type="submission" date="2020-08" db="EMBL/GenBank/DDBJ databases">
        <title>Plant Genome Project.</title>
        <authorList>
            <person name="Zhang R.-G."/>
        </authorList>
    </citation>
    <scope>NUCLEOTIDE SEQUENCE [LARGE SCALE GENOMIC DNA]</scope>
    <source>
        <tissue evidence="3">Rhizome</tissue>
    </source>
</reference>
<evidence type="ECO:0000256" key="2">
    <source>
        <dbReference type="SAM" id="SignalP"/>
    </source>
</evidence>
<dbReference type="EMBL" id="JACMSC010000020">
    <property type="protein sequence ID" value="KAG6472031.1"/>
    <property type="molecule type" value="Genomic_DNA"/>
</dbReference>
<comment type="caution">
    <text evidence="3">The sequence shown here is derived from an EMBL/GenBank/DDBJ whole genome shotgun (WGS) entry which is preliminary data.</text>
</comment>
<dbReference type="InterPro" id="IPR010800">
    <property type="entry name" value="GRP"/>
</dbReference>
<sequence>MASKSSFLVFGLLLILATLLLVTTARELAEKTDSKDQVNPEDRGHGGGGYGYPGHGGGYPGHGGGGGGYPGHGGGGGYCRWGCCRRGYYGGCRCCSFPGEVPDAEYKVKPGN</sequence>
<protein>
    <recommendedName>
        <fullName evidence="5">Glycine-rich protein</fullName>
    </recommendedName>
</protein>
<dbReference type="PANTHER" id="PTHR37389:SF16">
    <property type="entry name" value="GLYCINE-RICH CELL WALL STRUCTURAL PROTEIN"/>
    <property type="match status" value="1"/>
</dbReference>
<feature type="compositionally biased region" description="Basic and acidic residues" evidence="1">
    <location>
        <begin position="29"/>
        <end position="45"/>
    </location>
</feature>
<name>A0A8J5CVY0_ZINOF</name>
<dbReference type="Proteomes" id="UP000734854">
    <property type="component" value="Unassembled WGS sequence"/>
</dbReference>
<evidence type="ECO:0008006" key="5">
    <source>
        <dbReference type="Google" id="ProtNLM"/>
    </source>
</evidence>
<evidence type="ECO:0000313" key="3">
    <source>
        <dbReference type="EMBL" id="KAG6472031.1"/>
    </source>
</evidence>
<dbReference type="AlphaFoldDB" id="A0A8J5CVY0"/>
<evidence type="ECO:0000313" key="4">
    <source>
        <dbReference type="Proteomes" id="UP000734854"/>
    </source>
</evidence>
<proteinExistence type="predicted"/>
<feature type="signal peptide" evidence="2">
    <location>
        <begin position="1"/>
        <end position="25"/>
    </location>
</feature>
<evidence type="ECO:0000256" key="1">
    <source>
        <dbReference type="SAM" id="MobiDB-lite"/>
    </source>
</evidence>
<dbReference type="Pfam" id="PF07172">
    <property type="entry name" value="GRP"/>
    <property type="match status" value="1"/>
</dbReference>
<organism evidence="3 4">
    <name type="scientific">Zingiber officinale</name>
    <name type="common">Ginger</name>
    <name type="synonym">Amomum zingiber</name>
    <dbReference type="NCBI Taxonomy" id="94328"/>
    <lineage>
        <taxon>Eukaryota</taxon>
        <taxon>Viridiplantae</taxon>
        <taxon>Streptophyta</taxon>
        <taxon>Embryophyta</taxon>
        <taxon>Tracheophyta</taxon>
        <taxon>Spermatophyta</taxon>
        <taxon>Magnoliopsida</taxon>
        <taxon>Liliopsida</taxon>
        <taxon>Zingiberales</taxon>
        <taxon>Zingiberaceae</taxon>
        <taxon>Zingiber</taxon>
    </lineage>
</organism>
<accession>A0A8J5CVY0</accession>
<dbReference type="PANTHER" id="PTHR37389">
    <property type="entry name" value="NODULIN-24"/>
    <property type="match status" value="1"/>
</dbReference>
<feature type="chain" id="PRO_5035216278" description="Glycine-rich protein" evidence="2">
    <location>
        <begin position="26"/>
        <end position="112"/>
    </location>
</feature>
<keyword evidence="4" id="KW-1185">Reference proteome</keyword>
<feature type="region of interest" description="Disordered" evidence="1">
    <location>
        <begin position="29"/>
        <end position="52"/>
    </location>
</feature>
<keyword evidence="2" id="KW-0732">Signal</keyword>